<comment type="caution">
    <text evidence="1">The sequence shown here is derived from an EMBL/GenBank/DDBJ whole genome shotgun (WGS) entry which is preliminary data.</text>
</comment>
<dbReference type="EMBL" id="JALJAT010000005">
    <property type="protein sequence ID" value="KAK4469028.1"/>
    <property type="molecule type" value="Genomic_DNA"/>
</dbReference>
<organism evidence="1 2">
    <name type="scientific">Schistosoma mekongi</name>
    <name type="common">Parasitic worm</name>
    <dbReference type="NCBI Taxonomy" id="38744"/>
    <lineage>
        <taxon>Eukaryota</taxon>
        <taxon>Metazoa</taxon>
        <taxon>Spiralia</taxon>
        <taxon>Lophotrochozoa</taxon>
        <taxon>Platyhelminthes</taxon>
        <taxon>Trematoda</taxon>
        <taxon>Digenea</taxon>
        <taxon>Strigeidida</taxon>
        <taxon>Schistosomatoidea</taxon>
        <taxon>Schistosomatidae</taxon>
        <taxon>Schistosoma</taxon>
    </lineage>
</organism>
<dbReference type="AlphaFoldDB" id="A0AAE2D2H5"/>
<sequence>MIKSIFISHLTVMSINLHNQKESYICQCLCFRLIDTTKNNVDEEKVTPEEEIMLMLKAKALSNFLFLKDDIFTIETLKLYKKKAITIQPLNTEDDFKKQQYNAFQSISSTTKVYLQNKAKQMNRYALLTVLNKVTELIV</sequence>
<dbReference type="Proteomes" id="UP001292079">
    <property type="component" value="Unassembled WGS sequence"/>
</dbReference>
<reference evidence="1" key="1">
    <citation type="submission" date="2022-04" db="EMBL/GenBank/DDBJ databases">
        <authorList>
            <person name="Xu L."/>
            <person name="Lv Z."/>
        </authorList>
    </citation>
    <scope>NUCLEOTIDE SEQUENCE</scope>
    <source>
        <strain evidence="1">LV_2022a</strain>
    </source>
</reference>
<protein>
    <submittedName>
        <fullName evidence="1">Uncharacterized protein</fullName>
    </submittedName>
</protein>
<name>A0AAE2D2H5_SCHME</name>
<keyword evidence="2" id="KW-1185">Reference proteome</keyword>
<gene>
    <name evidence="1" type="ORF">MN116_007494</name>
</gene>
<evidence type="ECO:0000313" key="2">
    <source>
        <dbReference type="Proteomes" id="UP001292079"/>
    </source>
</evidence>
<accession>A0AAE2D2H5</accession>
<reference evidence="1" key="2">
    <citation type="journal article" date="2023" name="Infect Dis Poverty">
        <title>Chromosome-scale genome of the human blood fluke Schistosoma mekongi and its implications for public health.</title>
        <authorList>
            <person name="Zhou M."/>
            <person name="Xu L."/>
            <person name="Xu D."/>
            <person name="Chen W."/>
            <person name="Khan J."/>
            <person name="Hu Y."/>
            <person name="Huang H."/>
            <person name="Wei H."/>
            <person name="Zhang Y."/>
            <person name="Chusongsang P."/>
            <person name="Tanasarnprasert K."/>
            <person name="Hu X."/>
            <person name="Limpanont Y."/>
            <person name="Lv Z."/>
        </authorList>
    </citation>
    <scope>NUCLEOTIDE SEQUENCE</scope>
    <source>
        <strain evidence="1">LV_2022a</strain>
    </source>
</reference>
<proteinExistence type="predicted"/>
<evidence type="ECO:0000313" key="1">
    <source>
        <dbReference type="EMBL" id="KAK4469028.1"/>
    </source>
</evidence>